<evidence type="ECO:0000313" key="1">
    <source>
        <dbReference type="EMBL" id="HIR59804.1"/>
    </source>
</evidence>
<dbReference type="Proteomes" id="UP000824232">
    <property type="component" value="Unassembled WGS sequence"/>
</dbReference>
<dbReference type="AlphaFoldDB" id="A0A9D1DVC3"/>
<reference evidence="1" key="2">
    <citation type="journal article" date="2021" name="PeerJ">
        <title>Extensive microbial diversity within the chicken gut microbiome revealed by metagenomics and culture.</title>
        <authorList>
            <person name="Gilroy R."/>
            <person name="Ravi A."/>
            <person name="Getino M."/>
            <person name="Pursley I."/>
            <person name="Horton D.L."/>
            <person name="Alikhan N.F."/>
            <person name="Baker D."/>
            <person name="Gharbi K."/>
            <person name="Hall N."/>
            <person name="Watson M."/>
            <person name="Adriaenssens E.M."/>
            <person name="Foster-Nyarko E."/>
            <person name="Jarju S."/>
            <person name="Secka A."/>
            <person name="Antonio M."/>
            <person name="Oren A."/>
            <person name="Chaudhuri R.R."/>
            <person name="La Ragione R."/>
            <person name="Hildebrand F."/>
            <person name="Pallen M.J."/>
        </authorList>
    </citation>
    <scope>NUCLEOTIDE SEQUENCE</scope>
    <source>
        <strain evidence="1">CHK184-20233</strain>
    </source>
</reference>
<evidence type="ECO:0008006" key="3">
    <source>
        <dbReference type="Google" id="ProtNLM"/>
    </source>
</evidence>
<proteinExistence type="predicted"/>
<reference evidence="1" key="1">
    <citation type="submission" date="2020-10" db="EMBL/GenBank/DDBJ databases">
        <authorList>
            <person name="Gilroy R."/>
        </authorList>
    </citation>
    <scope>NUCLEOTIDE SEQUENCE</scope>
    <source>
        <strain evidence="1">CHK184-20233</strain>
    </source>
</reference>
<dbReference type="EMBL" id="DVHC01000066">
    <property type="protein sequence ID" value="HIR59804.1"/>
    <property type="molecule type" value="Genomic_DNA"/>
</dbReference>
<comment type="caution">
    <text evidence="1">The sequence shown here is derived from an EMBL/GenBank/DDBJ whole genome shotgun (WGS) entry which is preliminary data.</text>
</comment>
<protein>
    <recommendedName>
        <fullName evidence="3">DUF2383 domain-containing protein</fullName>
    </recommendedName>
</protein>
<sequence>MDESLEIVNHIYKDSEMAISTLTKLSNTLEKKDNKIKDTVEDIIKGYERYFKDAKKILNKNNCKKEKNGLVSKVMANMGIDKEVKDDNSDSAMADMLIKGVSMGSIDLEKKLKKYKDKEIDDKVLELANDFKDFQDDIIKKLKEYL</sequence>
<gene>
    <name evidence="1" type="ORF">IAB38_07130</name>
</gene>
<accession>A0A9D1DVC3</accession>
<organism evidence="1 2">
    <name type="scientific">Candidatus Onthousia excrementipullorum</name>
    <dbReference type="NCBI Taxonomy" id="2840884"/>
    <lineage>
        <taxon>Bacteria</taxon>
        <taxon>Bacillati</taxon>
        <taxon>Bacillota</taxon>
        <taxon>Bacilli</taxon>
        <taxon>Candidatus Onthousia</taxon>
    </lineage>
</organism>
<name>A0A9D1DVC3_9FIRM</name>
<evidence type="ECO:0000313" key="2">
    <source>
        <dbReference type="Proteomes" id="UP000824232"/>
    </source>
</evidence>